<dbReference type="EMBL" id="CACRXK020008808">
    <property type="protein sequence ID" value="CAB4015693.1"/>
    <property type="molecule type" value="Genomic_DNA"/>
</dbReference>
<protein>
    <submittedName>
        <fullName evidence="1">Uncharacterized protein</fullName>
    </submittedName>
</protein>
<proteinExistence type="predicted"/>
<name>A0A6S7IF14_PARCT</name>
<keyword evidence="2" id="KW-1185">Reference proteome</keyword>
<organism evidence="1 2">
    <name type="scientific">Paramuricea clavata</name>
    <name type="common">Red gorgonian</name>
    <name type="synonym">Violescent sea-whip</name>
    <dbReference type="NCBI Taxonomy" id="317549"/>
    <lineage>
        <taxon>Eukaryota</taxon>
        <taxon>Metazoa</taxon>
        <taxon>Cnidaria</taxon>
        <taxon>Anthozoa</taxon>
        <taxon>Octocorallia</taxon>
        <taxon>Malacalcyonacea</taxon>
        <taxon>Plexauridae</taxon>
        <taxon>Paramuricea</taxon>
    </lineage>
</organism>
<reference evidence="1" key="1">
    <citation type="submission" date="2020-04" db="EMBL/GenBank/DDBJ databases">
        <authorList>
            <person name="Alioto T."/>
            <person name="Alioto T."/>
            <person name="Gomez Garrido J."/>
        </authorList>
    </citation>
    <scope>NUCLEOTIDE SEQUENCE</scope>
    <source>
        <strain evidence="1">A484AB</strain>
    </source>
</reference>
<sequence length="120" mass="13326">MEATEVHPVGHREAQHHERPMDPELSLLWRETLRIKHRCRHERRHSRQHHQKAGAGTSDGAELFAFSVEISVMTTTLEAAKRGDRTGAVDAIAKATSCGVDDATIVVFMLEGLDVFEGEG</sequence>
<dbReference type="AlphaFoldDB" id="A0A6S7IF14"/>
<evidence type="ECO:0000313" key="2">
    <source>
        <dbReference type="Proteomes" id="UP001152795"/>
    </source>
</evidence>
<feature type="non-terminal residue" evidence="1">
    <location>
        <position position="120"/>
    </location>
</feature>
<gene>
    <name evidence="1" type="ORF">PACLA_8A014310</name>
</gene>
<dbReference type="Proteomes" id="UP001152795">
    <property type="component" value="Unassembled WGS sequence"/>
</dbReference>
<evidence type="ECO:0000313" key="1">
    <source>
        <dbReference type="EMBL" id="CAB4015693.1"/>
    </source>
</evidence>
<accession>A0A6S7IF14</accession>
<comment type="caution">
    <text evidence="1">The sequence shown here is derived from an EMBL/GenBank/DDBJ whole genome shotgun (WGS) entry which is preliminary data.</text>
</comment>